<dbReference type="RefSeq" id="WP_146515026.1">
    <property type="nucleotide sequence ID" value="NZ_SJPI01000001.1"/>
</dbReference>
<organism evidence="2 3">
    <name type="scientific">Rubripirellula amarantea</name>
    <dbReference type="NCBI Taxonomy" id="2527999"/>
    <lineage>
        <taxon>Bacteria</taxon>
        <taxon>Pseudomonadati</taxon>
        <taxon>Planctomycetota</taxon>
        <taxon>Planctomycetia</taxon>
        <taxon>Pirellulales</taxon>
        <taxon>Pirellulaceae</taxon>
        <taxon>Rubripirellula</taxon>
    </lineage>
</organism>
<evidence type="ECO:0000313" key="2">
    <source>
        <dbReference type="EMBL" id="TWT55092.1"/>
    </source>
</evidence>
<reference evidence="2 3" key="1">
    <citation type="submission" date="2019-02" db="EMBL/GenBank/DDBJ databases">
        <title>Deep-cultivation of Planctomycetes and their phenomic and genomic characterization uncovers novel biology.</title>
        <authorList>
            <person name="Wiegand S."/>
            <person name="Jogler M."/>
            <person name="Boedeker C."/>
            <person name="Pinto D."/>
            <person name="Vollmers J."/>
            <person name="Rivas-Marin E."/>
            <person name="Kohn T."/>
            <person name="Peeters S.H."/>
            <person name="Heuer A."/>
            <person name="Rast P."/>
            <person name="Oberbeckmann S."/>
            <person name="Bunk B."/>
            <person name="Jeske O."/>
            <person name="Meyerdierks A."/>
            <person name="Storesund J.E."/>
            <person name="Kallscheuer N."/>
            <person name="Luecker S."/>
            <person name="Lage O.M."/>
            <person name="Pohl T."/>
            <person name="Merkel B.J."/>
            <person name="Hornburger P."/>
            <person name="Mueller R.-W."/>
            <person name="Bruemmer F."/>
            <person name="Labrenz M."/>
            <person name="Spormann A.M."/>
            <person name="Op Den Camp H."/>
            <person name="Overmann J."/>
            <person name="Amann R."/>
            <person name="Jetten M.S.M."/>
            <person name="Mascher T."/>
            <person name="Medema M.H."/>
            <person name="Devos D.P."/>
            <person name="Kaster A.-K."/>
            <person name="Ovreas L."/>
            <person name="Rohde M."/>
            <person name="Galperin M.Y."/>
            <person name="Jogler C."/>
        </authorList>
    </citation>
    <scope>NUCLEOTIDE SEQUENCE [LARGE SCALE GENOMIC DNA]</scope>
    <source>
        <strain evidence="2 3">Pla22</strain>
    </source>
</reference>
<sequence length="526" mass="56102" precursor="true">MKTKLMRRLAIAAVLLSGSSMVTAGDGSSVIGDLPGYGEEAYFGEDAAYTENAYNDEADFDQNYADEAYEADVAPVAHREYRTVSRPQVRQRVVSQKTYAPIDGRQLQPVSHHSSMSCDCGTASCDGGCGSMEISCGIEESCGCGASSCDGGCGSSFGSSCGTSRRMTNLFNKGNSNTWATMEFLLWFGQDRDSPSLITTSDAGTLPSLPNDLDIATNVDNVNTVFGNDFKGELTPGFRADMGIWLSENVGVGGRFWILNESEDSYGFTGNGDNMSVGRSFFNNDFGTEDAVVIAATGAPVGPDVAGTIIGEDSLDIWAAEAYARLRFGCSKSCSLDFIGGYSHFDIDNSLNIRSTSEITANPDPGTAIGDRLTFADRFETMNEFNGGQLGFDMTMKRGRWIASSLTKVHLGNMNQRLSVRGSSIINGVEDAGGILAGSTPIDGSRDVFAFAPEANFKLAYKFRPNVALSVGYSFIYFDNVALTGDVIDRNVNGNDIGSGANNNGVQIDDSSLFVQGVDLGFTIDF</sequence>
<dbReference type="Proteomes" id="UP000316598">
    <property type="component" value="Unassembled WGS sequence"/>
</dbReference>
<protein>
    <submittedName>
        <fullName evidence="2">Uncharacterized protein</fullName>
    </submittedName>
</protein>
<proteinExistence type="predicted"/>
<name>A0A5C5WYW3_9BACT</name>
<dbReference type="Pfam" id="PF07585">
    <property type="entry name" value="BBP7"/>
    <property type="match status" value="1"/>
</dbReference>
<dbReference type="InterPro" id="IPR011446">
    <property type="entry name" value="BBP7"/>
</dbReference>
<gene>
    <name evidence="2" type="ORF">Pla22_27460</name>
</gene>
<keyword evidence="1" id="KW-0732">Signal</keyword>
<accession>A0A5C5WYW3</accession>
<feature type="signal peptide" evidence="1">
    <location>
        <begin position="1"/>
        <end position="24"/>
    </location>
</feature>
<dbReference type="OrthoDB" id="8212403at2"/>
<keyword evidence="3" id="KW-1185">Reference proteome</keyword>
<dbReference type="EMBL" id="SJPI01000001">
    <property type="protein sequence ID" value="TWT55092.1"/>
    <property type="molecule type" value="Genomic_DNA"/>
</dbReference>
<evidence type="ECO:0000313" key="3">
    <source>
        <dbReference type="Proteomes" id="UP000316598"/>
    </source>
</evidence>
<feature type="chain" id="PRO_5022671623" evidence="1">
    <location>
        <begin position="25"/>
        <end position="526"/>
    </location>
</feature>
<comment type="caution">
    <text evidence="2">The sequence shown here is derived from an EMBL/GenBank/DDBJ whole genome shotgun (WGS) entry which is preliminary data.</text>
</comment>
<evidence type="ECO:0000256" key="1">
    <source>
        <dbReference type="SAM" id="SignalP"/>
    </source>
</evidence>
<dbReference type="AlphaFoldDB" id="A0A5C5WYW3"/>